<feature type="binding site" evidence="8">
    <location>
        <begin position="104"/>
        <end position="108"/>
    </location>
    <ligand>
        <name>GTP</name>
        <dbReference type="ChEBI" id="CHEBI:37565"/>
    </ligand>
</feature>
<dbReference type="PANTHER" id="PTHR43556:SF2">
    <property type="entry name" value="PEPTIDE CHAIN RELEASE FACTOR RF3"/>
    <property type="match status" value="1"/>
</dbReference>
<protein>
    <recommendedName>
        <fullName evidence="7 8">Peptide chain release factor 3</fullName>
        <shortName evidence="8">RF-3</shortName>
    </recommendedName>
</protein>
<dbReference type="PRINTS" id="PR00315">
    <property type="entry name" value="ELONGATNFCT"/>
</dbReference>
<dbReference type="InterPro" id="IPR038467">
    <property type="entry name" value="RF3_dom_3_sf"/>
</dbReference>
<feature type="compositionally biased region" description="Polar residues" evidence="9">
    <location>
        <begin position="1"/>
        <end position="10"/>
    </location>
</feature>
<dbReference type="GO" id="GO:0003924">
    <property type="term" value="F:GTPase activity"/>
    <property type="evidence" value="ECO:0007669"/>
    <property type="project" value="InterPro"/>
</dbReference>
<keyword evidence="12" id="KW-1185">Reference proteome</keyword>
<proteinExistence type="inferred from homology"/>
<keyword evidence="5 8" id="KW-0648">Protein biosynthesis</keyword>
<dbReference type="CDD" id="cd04169">
    <property type="entry name" value="RF3"/>
    <property type="match status" value="1"/>
</dbReference>
<dbReference type="Gene3D" id="2.40.30.10">
    <property type="entry name" value="Translation factors"/>
    <property type="match status" value="1"/>
</dbReference>
<dbReference type="InterPro" id="IPR004548">
    <property type="entry name" value="PrfC"/>
</dbReference>
<sequence length="549" mass="60742">MDQQPETNTRAGLAQDAVARDAAQQSARRRTFAIIAHPDAGKTTLTEKLLLKGGAIQLAGAVRAKGNARRTRSDWMKIEQDRGISVATSVMTFERDNLIFNLLDTPGHEDFSEDTYRTLTAVDAAVMVLDGAKGIEAQTLKLFEVCRLRDIPIVTFINKMDREGRDPMDLLDEIEKTLALDVTPAAWPIGQGRDLLGVYDIVNPALRLLGEEGDEVIPVSGLDDPILDARIPAPLLAELREQVGLVTMGYPEFDMDAFLQGTMTPVFFGSALRDFGVGQLLDGLGRMAPPPRARAADTRDVVPGEGRLSGFVFKVQANMDPNHRDRVAFLRICSGRLEKGMRLTQTRTGKQVPVNAPLFFFAKDRQVAEEAWPGDVVGIANHGTLRIGDTLTEGEALNFRGVPSFAPEHLRRARLEDPMLAKKLKKALEQLADEGVVQLFRPLDGSPPVVGVVGLLQLDVLASRIKVEYGVPVSFEATHWDQLRWFASDDKDAVERFTRQHKADLAEDHDGEMVAFFTSDWRRRRAEEEFPALTFHAVREQHGLAKPDG</sequence>
<feature type="domain" description="Tr-type G" evidence="10">
    <location>
        <begin position="27"/>
        <end position="292"/>
    </location>
</feature>
<comment type="similarity">
    <text evidence="2 8">Belongs to the TRAFAC class translation factor GTPase superfamily. Classic translation factor GTPase family. PrfC subfamily.</text>
</comment>
<keyword evidence="3 8" id="KW-0963">Cytoplasm</keyword>
<dbReference type="InterPro" id="IPR053905">
    <property type="entry name" value="EF-G-like_DII"/>
</dbReference>
<evidence type="ECO:0000256" key="7">
    <source>
        <dbReference type="ARBA" id="ARBA00073639"/>
    </source>
</evidence>
<organism evidence="11 12">
    <name type="scientific">Roseococcus suduntuyensis</name>
    <dbReference type="NCBI Taxonomy" id="455361"/>
    <lineage>
        <taxon>Bacteria</taxon>
        <taxon>Pseudomonadati</taxon>
        <taxon>Pseudomonadota</taxon>
        <taxon>Alphaproteobacteria</taxon>
        <taxon>Acetobacterales</taxon>
        <taxon>Roseomonadaceae</taxon>
        <taxon>Roseococcus</taxon>
    </lineage>
</organism>
<dbReference type="PROSITE" id="PS51722">
    <property type="entry name" value="G_TR_2"/>
    <property type="match status" value="1"/>
</dbReference>
<dbReference type="NCBIfam" id="NF001964">
    <property type="entry name" value="PRK00741.1"/>
    <property type="match status" value="1"/>
</dbReference>
<dbReference type="InterPro" id="IPR041732">
    <property type="entry name" value="RF3_GTP-bd"/>
</dbReference>
<evidence type="ECO:0000256" key="9">
    <source>
        <dbReference type="SAM" id="MobiDB-lite"/>
    </source>
</evidence>
<dbReference type="AlphaFoldDB" id="A0A840A885"/>
<dbReference type="SUPFAM" id="SSF50447">
    <property type="entry name" value="Translation proteins"/>
    <property type="match status" value="1"/>
</dbReference>
<comment type="caution">
    <text evidence="11">The sequence shown here is derived from an EMBL/GenBank/DDBJ whole genome shotgun (WGS) entry which is preliminary data.</text>
</comment>
<dbReference type="Proteomes" id="UP000553193">
    <property type="component" value="Unassembled WGS sequence"/>
</dbReference>
<dbReference type="Pfam" id="PF00009">
    <property type="entry name" value="GTP_EFTU"/>
    <property type="match status" value="1"/>
</dbReference>
<dbReference type="EMBL" id="JACIDJ010000001">
    <property type="protein sequence ID" value="MBB3896746.1"/>
    <property type="molecule type" value="Genomic_DNA"/>
</dbReference>
<dbReference type="GO" id="GO:0006449">
    <property type="term" value="P:regulation of translational termination"/>
    <property type="evidence" value="ECO:0007669"/>
    <property type="project" value="UniProtKB-UniRule"/>
</dbReference>
<comment type="caution">
    <text evidence="8">Lacks conserved residue(s) required for the propagation of feature annotation.</text>
</comment>
<dbReference type="PROSITE" id="PS00301">
    <property type="entry name" value="G_TR_1"/>
    <property type="match status" value="1"/>
</dbReference>
<evidence type="ECO:0000256" key="2">
    <source>
        <dbReference type="ARBA" id="ARBA00009978"/>
    </source>
</evidence>
<evidence type="ECO:0000256" key="5">
    <source>
        <dbReference type="ARBA" id="ARBA00022917"/>
    </source>
</evidence>
<dbReference type="PANTHER" id="PTHR43556">
    <property type="entry name" value="PEPTIDE CHAIN RELEASE FACTOR RF3"/>
    <property type="match status" value="1"/>
</dbReference>
<dbReference type="Pfam" id="PF16658">
    <property type="entry name" value="RF3_C"/>
    <property type="match status" value="1"/>
</dbReference>
<dbReference type="InterPro" id="IPR035647">
    <property type="entry name" value="EFG_III/V"/>
</dbReference>
<accession>A0A840A885</accession>
<name>A0A840A885_9PROT</name>
<dbReference type="GO" id="GO:0016149">
    <property type="term" value="F:translation release factor activity, codon specific"/>
    <property type="evidence" value="ECO:0007669"/>
    <property type="project" value="UniProtKB-UniRule"/>
</dbReference>
<dbReference type="Gene3D" id="3.30.70.3280">
    <property type="entry name" value="Peptide chain release factor 3, domain III"/>
    <property type="match status" value="1"/>
</dbReference>
<evidence type="ECO:0000313" key="11">
    <source>
        <dbReference type="EMBL" id="MBB3896746.1"/>
    </source>
</evidence>
<evidence type="ECO:0000256" key="4">
    <source>
        <dbReference type="ARBA" id="ARBA00022741"/>
    </source>
</evidence>
<evidence type="ECO:0000313" key="12">
    <source>
        <dbReference type="Proteomes" id="UP000553193"/>
    </source>
</evidence>
<feature type="binding site" evidence="8">
    <location>
        <begin position="158"/>
        <end position="161"/>
    </location>
    <ligand>
        <name>GTP</name>
        <dbReference type="ChEBI" id="CHEBI:37565"/>
    </ligand>
</feature>
<keyword evidence="4 8" id="KW-0547">Nucleotide-binding</keyword>
<evidence type="ECO:0000256" key="8">
    <source>
        <dbReference type="HAMAP-Rule" id="MF_00072"/>
    </source>
</evidence>
<dbReference type="InterPro" id="IPR032090">
    <property type="entry name" value="RF3_C"/>
</dbReference>
<dbReference type="FunFam" id="3.30.70.3280:FF:000001">
    <property type="entry name" value="Peptide chain release factor 3"/>
    <property type="match status" value="1"/>
</dbReference>
<dbReference type="InterPro" id="IPR009000">
    <property type="entry name" value="Transl_B-barrel_sf"/>
</dbReference>
<dbReference type="Pfam" id="PF22042">
    <property type="entry name" value="EF-G_D2"/>
    <property type="match status" value="1"/>
</dbReference>
<dbReference type="GO" id="GO:0005829">
    <property type="term" value="C:cytosol"/>
    <property type="evidence" value="ECO:0007669"/>
    <property type="project" value="TreeGrafter"/>
</dbReference>
<evidence type="ECO:0000256" key="3">
    <source>
        <dbReference type="ARBA" id="ARBA00022490"/>
    </source>
</evidence>
<dbReference type="CDD" id="cd16259">
    <property type="entry name" value="RF3_III"/>
    <property type="match status" value="1"/>
</dbReference>
<comment type="subcellular location">
    <subcellularLocation>
        <location evidence="1 8">Cytoplasm</location>
    </subcellularLocation>
</comment>
<reference evidence="11 12" key="1">
    <citation type="submission" date="2020-08" db="EMBL/GenBank/DDBJ databases">
        <title>Genomic Encyclopedia of Type Strains, Phase IV (KMG-IV): sequencing the most valuable type-strain genomes for metagenomic binning, comparative biology and taxonomic classification.</title>
        <authorList>
            <person name="Goeker M."/>
        </authorList>
    </citation>
    <scope>NUCLEOTIDE SEQUENCE [LARGE SCALE GENOMIC DNA]</scope>
    <source>
        <strain evidence="11 12">DSM 19979</strain>
    </source>
</reference>
<dbReference type="InterPro" id="IPR005225">
    <property type="entry name" value="Small_GTP-bd"/>
</dbReference>
<feature type="region of interest" description="Disordered" evidence="9">
    <location>
        <begin position="1"/>
        <end position="20"/>
    </location>
</feature>
<gene>
    <name evidence="8" type="primary">prfC</name>
    <name evidence="11" type="ORF">GGQ83_000172</name>
</gene>
<keyword evidence="6 8" id="KW-0342">GTP-binding</keyword>
<dbReference type="HAMAP" id="MF_00072">
    <property type="entry name" value="Rel_fac_3"/>
    <property type="match status" value="1"/>
</dbReference>
<dbReference type="RefSeq" id="WP_184381706.1">
    <property type="nucleotide sequence ID" value="NZ_JACIDJ010000001.1"/>
</dbReference>
<dbReference type="SUPFAM" id="SSF54980">
    <property type="entry name" value="EF-G C-terminal domain-like"/>
    <property type="match status" value="1"/>
</dbReference>
<dbReference type="InterPro" id="IPR000795">
    <property type="entry name" value="T_Tr_GTP-bd_dom"/>
</dbReference>
<dbReference type="NCBIfam" id="TIGR00503">
    <property type="entry name" value="prfC"/>
    <property type="match status" value="1"/>
</dbReference>
<dbReference type="GO" id="GO:0005525">
    <property type="term" value="F:GTP binding"/>
    <property type="evidence" value="ECO:0007669"/>
    <property type="project" value="UniProtKB-UniRule"/>
</dbReference>
<dbReference type="GO" id="GO:0097216">
    <property type="term" value="F:guanosine tetraphosphate binding"/>
    <property type="evidence" value="ECO:0007669"/>
    <property type="project" value="UniProtKB-ARBA"/>
</dbReference>
<evidence type="ECO:0000256" key="1">
    <source>
        <dbReference type="ARBA" id="ARBA00004496"/>
    </source>
</evidence>
<dbReference type="NCBIfam" id="TIGR00231">
    <property type="entry name" value="small_GTP"/>
    <property type="match status" value="1"/>
</dbReference>
<dbReference type="InterPro" id="IPR027417">
    <property type="entry name" value="P-loop_NTPase"/>
</dbReference>
<dbReference type="SUPFAM" id="SSF52540">
    <property type="entry name" value="P-loop containing nucleoside triphosphate hydrolases"/>
    <property type="match status" value="1"/>
</dbReference>
<evidence type="ECO:0000259" key="10">
    <source>
        <dbReference type="PROSITE" id="PS51722"/>
    </source>
</evidence>
<dbReference type="FunFam" id="3.40.50.300:FF:000542">
    <property type="entry name" value="Peptide chain release factor 3"/>
    <property type="match status" value="1"/>
</dbReference>
<dbReference type="InterPro" id="IPR031157">
    <property type="entry name" value="G_TR_CS"/>
</dbReference>
<evidence type="ECO:0000256" key="6">
    <source>
        <dbReference type="ARBA" id="ARBA00023134"/>
    </source>
</evidence>
<comment type="function">
    <text evidence="8">Increases the formation of ribosomal termination complexes and stimulates activities of RF-1 and RF-2. It binds guanine nucleotides and has strong preference for UGA stop codons. It may interact directly with the ribosome. The stimulation of RF-1 and RF-2 is significantly reduced by GTP and GDP, but not by GMP.</text>
</comment>
<dbReference type="GO" id="GO:0016150">
    <property type="term" value="F:translation release factor activity, codon nonspecific"/>
    <property type="evidence" value="ECO:0007669"/>
    <property type="project" value="TreeGrafter"/>
</dbReference>
<dbReference type="Gene3D" id="3.40.50.300">
    <property type="entry name" value="P-loop containing nucleotide triphosphate hydrolases"/>
    <property type="match status" value="1"/>
</dbReference>